<evidence type="ECO:0000313" key="3">
    <source>
        <dbReference type="Proteomes" id="UP000274593"/>
    </source>
</evidence>
<feature type="transmembrane region" description="Helical" evidence="1">
    <location>
        <begin position="51"/>
        <end position="71"/>
    </location>
</feature>
<feature type="transmembrane region" description="Helical" evidence="1">
    <location>
        <begin position="77"/>
        <end position="96"/>
    </location>
</feature>
<keyword evidence="1" id="KW-0812">Transmembrane</keyword>
<dbReference type="Proteomes" id="UP000274593">
    <property type="component" value="Chromosome"/>
</dbReference>
<name>A0A3S8R9Z6_9FLAO</name>
<dbReference type="AlphaFoldDB" id="A0A3S8R9Z6"/>
<feature type="transmembrane region" description="Helical" evidence="1">
    <location>
        <begin position="6"/>
        <end position="24"/>
    </location>
</feature>
<keyword evidence="1" id="KW-0472">Membrane</keyword>
<keyword evidence="1" id="KW-1133">Transmembrane helix</keyword>
<dbReference type="KEGG" id="tsig:D6T69_14110"/>
<dbReference type="EMBL" id="CP032548">
    <property type="protein sequence ID" value="AZJ36602.1"/>
    <property type="molecule type" value="Genomic_DNA"/>
</dbReference>
<keyword evidence="3" id="KW-1185">Reference proteome</keyword>
<evidence type="ECO:0000256" key="1">
    <source>
        <dbReference type="SAM" id="Phobius"/>
    </source>
</evidence>
<dbReference type="RefSeq" id="WP_125068486.1">
    <property type="nucleotide sequence ID" value="NZ_CP032548.1"/>
</dbReference>
<accession>A0A3S8R9Z6</accession>
<proteinExistence type="predicted"/>
<gene>
    <name evidence="2" type="ORF">D6T69_14110</name>
</gene>
<protein>
    <submittedName>
        <fullName evidence="2">Uncharacterized protein</fullName>
    </submittedName>
</protein>
<evidence type="ECO:0000313" key="2">
    <source>
        <dbReference type="EMBL" id="AZJ36602.1"/>
    </source>
</evidence>
<reference evidence="2 3" key="1">
    <citation type="submission" date="2018-09" db="EMBL/GenBank/DDBJ databases">
        <title>Insights into the microbiota of Asian seabass (Lates calcarifer) with tenacibaculosis symptoms and description of sp. nov. Tenacibaculum singaporense.</title>
        <authorList>
            <person name="Miyake S."/>
            <person name="Soh M."/>
            <person name="Azman M.N."/>
            <person name="Ngoh S.Y."/>
            <person name="Orban L."/>
        </authorList>
    </citation>
    <scope>NUCLEOTIDE SEQUENCE [LARGE SCALE GENOMIC DNA]</scope>
    <source>
        <strain evidence="2 3">DSM 106434</strain>
    </source>
</reference>
<organism evidence="2 3">
    <name type="scientific">Tenacibaculum singaporense</name>
    <dbReference type="NCBI Taxonomy" id="2358479"/>
    <lineage>
        <taxon>Bacteria</taxon>
        <taxon>Pseudomonadati</taxon>
        <taxon>Bacteroidota</taxon>
        <taxon>Flavobacteriia</taxon>
        <taxon>Flavobacteriales</taxon>
        <taxon>Flavobacteriaceae</taxon>
        <taxon>Tenacibaculum</taxon>
    </lineage>
</organism>
<sequence>MTNYYVPLFLLFIGVYLIQIGIFSKRYTEKLAPYFWNGKINWDPNVDRLKLLLSLAFLITPGTLMKSFIKFNSNNAIFNYSVFLIIISLILFLIWFDIKKIAPFTLAKKIIKGKTEDLNIKLNELFKKFEGLSSEVSHIEKTTINIQKKAFLTKSDIEDLKNSFDSFKKSSEQFDNDIKKEISIIKKNLEPKKRNSITIERRKEAIKKKFEIFKKELEVFSNFDSENNLILFNSYDIYEVTSYQILLVFFQDYYNIPKKNTREIIYRLFNDYFSISAKNGLNSGNWDYFKNNHLSDVQNFTLYSDLILNHNKFHSDSE</sequence>